<feature type="region of interest" description="Disordered" evidence="2">
    <location>
        <begin position="1"/>
        <end position="73"/>
    </location>
</feature>
<evidence type="ECO:0000259" key="3">
    <source>
        <dbReference type="Pfam" id="PF01571"/>
    </source>
</evidence>
<sequence length="419" mass="44620">MPLGTLRRRALHLPAGAGEPPAPRGRRPPLSRTTAHPGSDRPERWLHQTGTSTRPEGHHVTASPLLGLPGAVAGSGDDEAVAWHYGDPMGEQRAAGRHPLLVDLSHHDVLMVTGPDRLTWLHTLTTQHLTDLPDGSRTDGLVLDPQGRVEHAFTITEVGGTVYLVTDPGHGEALLKYLTMMVFWSKVEVAPADLARLRLIGARTDGTLTTADLLDRAPTPGQAMEQSGILISADPAGIDLLVPRAEFAAVAGKLLAAGARPAGTWAHEALRIAAGTPRLGIDTDEKTIPNELPWLDTAVHLHKGCYRGQETVARVHNLGRPPRRLVRLHLDGSVDRLPEIGSALLTADGRVVGRVGSSAHHHENGPMALALLKRSVPLGAPLLADGVDAVADPDDMADPDTAPPVSAIDRRAFSQVRRP</sequence>
<dbReference type="AlphaFoldDB" id="A0A7K1FPM1"/>
<protein>
    <submittedName>
        <fullName evidence="5">Folate-binding protein</fullName>
    </submittedName>
</protein>
<dbReference type="Gene3D" id="3.30.1360.120">
    <property type="entry name" value="Probable tRNA modification gtpase trme, domain 1"/>
    <property type="match status" value="1"/>
</dbReference>
<dbReference type="EMBL" id="WLYK01000008">
    <property type="protein sequence ID" value="MTD16095.1"/>
    <property type="molecule type" value="Genomic_DNA"/>
</dbReference>
<proteinExistence type="predicted"/>
<dbReference type="GO" id="GO:0016226">
    <property type="term" value="P:iron-sulfur cluster assembly"/>
    <property type="evidence" value="ECO:0007669"/>
    <property type="project" value="TreeGrafter"/>
</dbReference>
<accession>A0A7K1FPM1</accession>
<dbReference type="InterPro" id="IPR057460">
    <property type="entry name" value="CAF17_C"/>
</dbReference>
<dbReference type="PANTHER" id="PTHR22602:SF0">
    <property type="entry name" value="TRANSFERASE CAF17, MITOCHONDRIAL-RELATED"/>
    <property type="match status" value="1"/>
</dbReference>
<dbReference type="InterPro" id="IPR027266">
    <property type="entry name" value="TrmE/GcvT-like"/>
</dbReference>
<comment type="caution">
    <text evidence="5">The sequence shown here is derived from an EMBL/GenBank/DDBJ whole genome shotgun (WGS) entry which is preliminary data.</text>
</comment>
<reference evidence="5 6" key="1">
    <citation type="submission" date="2019-11" db="EMBL/GenBank/DDBJ databases">
        <authorList>
            <person name="Jiang L.-Q."/>
        </authorList>
    </citation>
    <scope>NUCLEOTIDE SEQUENCE [LARGE SCALE GENOMIC DNA]</scope>
    <source>
        <strain evidence="5 6">YIM 132087</strain>
    </source>
</reference>
<dbReference type="Proteomes" id="UP000460221">
    <property type="component" value="Unassembled WGS sequence"/>
</dbReference>
<evidence type="ECO:0000259" key="4">
    <source>
        <dbReference type="Pfam" id="PF25455"/>
    </source>
</evidence>
<evidence type="ECO:0000256" key="1">
    <source>
        <dbReference type="ARBA" id="ARBA00022946"/>
    </source>
</evidence>
<evidence type="ECO:0000256" key="2">
    <source>
        <dbReference type="SAM" id="MobiDB-lite"/>
    </source>
</evidence>
<dbReference type="InterPro" id="IPR006222">
    <property type="entry name" value="GCVT_N"/>
</dbReference>
<dbReference type="Pfam" id="PF01571">
    <property type="entry name" value="GCV_T"/>
    <property type="match status" value="1"/>
</dbReference>
<name>A0A7K1FPM1_9ACTN</name>
<feature type="domain" description="CAF17 C-terminal" evidence="4">
    <location>
        <begin position="323"/>
        <end position="392"/>
    </location>
</feature>
<feature type="compositionally biased region" description="Basic residues" evidence="2">
    <location>
        <begin position="1"/>
        <end position="11"/>
    </location>
</feature>
<keyword evidence="6" id="KW-1185">Reference proteome</keyword>
<dbReference type="InterPro" id="IPR045179">
    <property type="entry name" value="YgfZ/GcvT"/>
</dbReference>
<feature type="domain" description="GCVT N-terminal" evidence="3">
    <location>
        <begin position="91"/>
        <end position="209"/>
    </location>
</feature>
<dbReference type="SUPFAM" id="SSF103025">
    <property type="entry name" value="Folate-binding domain"/>
    <property type="match status" value="1"/>
</dbReference>
<dbReference type="Pfam" id="PF25455">
    <property type="entry name" value="Beta-barrel_CAF17_C"/>
    <property type="match status" value="1"/>
</dbReference>
<feature type="region of interest" description="Disordered" evidence="2">
    <location>
        <begin position="392"/>
        <end position="419"/>
    </location>
</feature>
<dbReference type="PANTHER" id="PTHR22602">
    <property type="entry name" value="TRANSFERASE CAF17, MITOCHONDRIAL-RELATED"/>
    <property type="match status" value="1"/>
</dbReference>
<keyword evidence="1" id="KW-0809">Transit peptide</keyword>
<evidence type="ECO:0000313" key="5">
    <source>
        <dbReference type="EMBL" id="MTD16095.1"/>
    </source>
</evidence>
<organism evidence="5 6">
    <name type="scientific">Nakamurella alba</name>
    <dbReference type="NCBI Taxonomy" id="2665158"/>
    <lineage>
        <taxon>Bacteria</taxon>
        <taxon>Bacillati</taxon>
        <taxon>Actinomycetota</taxon>
        <taxon>Actinomycetes</taxon>
        <taxon>Nakamurellales</taxon>
        <taxon>Nakamurellaceae</taxon>
        <taxon>Nakamurella</taxon>
    </lineage>
</organism>
<dbReference type="InterPro" id="IPR017703">
    <property type="entry name" value="YgfZ/GCV_T_CS"/>
</dbReference>
<evidence type="ECO:0000313" key="6">
    <source>
        <dbReference type="Proteomes" id="UP000460221"/>
    </source>
</evidence>
<dbReference type="NCBIfam" id="TIGR03317">
    <property type="entry name" value="ygfZ_signature"/>
    <property type="match status" value="1"/>
</dbReference>
<gene>
    <name evidence="5" type="ORF">GIS00_19335</name>
</gene>